<dbReference type="Proteomes" id="UP001139409">
    <property type="component" value="Unassembled WGS sequence"/>
</dbReference>
<reference evidence="1" key="1">
    <citation type="submission" date="2021-09" db="EMBL/GenBank/DDBJ databases">
        <title>Fulvivirga sp. isolated from coastal sediment.</title>
        <authorList>
            <person name="Yu H."/>
        </authorList>
    </citation>
    <scope>NUCLEOTIDE SEQUENCE</scope>
    <source>
        <strain evidence="1">1062</strain>
    </source>
</reference>
<gene>
    <name evidence="1" type="ORF">LDX50_27080</name>
</gene>
<protein>
    <submittedName>
        <fullName evidence="1">Uncharacterized protein</fullName>
    </submittedName>
</protein>
<accession>A0A9X1HXH8</accession>
<comment type="caution">
    <text evidence="1">The sequence shown here is derived from an EMBL/GenBank/DDBJ whole genome shotgun (WGS) entry which is preliminary data.</text>
</comment>
<organism evidence="1 2">
    <name type="scientific">Fulvivirga sedimenti</name>
    <dbReference type="NCBI Taxonomy" id="2879465"/>
    <lineage>
        <taxon>Bacteria</taxon>
        <taxon>Pseudomonadati</taxon>
        <taxon>Bacteroidota</taxon>
        <taxon>Cytophagia</taxon>
        <taxon>Cytophagales</taxon>
        <taxon>Fulvivirgaceae</taxon>
        <taxon>Fulvivirga</taxon>
    </lineage>
</organism>
<keyword evidence="2" id="KW-1185">Reference proteome</keyword>
<proteinExistence type="predicted"/>
<sequence>MSITGMEVKAQSKLLITDVKIARGDGKYENYSDKVANMASDIPVTIMLYRENDVSYYACFLYTQRGKKLKLKVQDYVLYGESRVNTKKQVIRQRMGSKFETERMMGVTEEEVIYNKDLGNKLRIIYRFELLY</sequence>
<evidence type="ECO:0000313" key="2">
    <source>
        <dbReference type="Proteomes" id="UP001139409"/>
    </source>
</evidence>
<name>A0A9X1HXH8_9BACT</name>
<evidence type="ECO:0000313" key="1">
    <source>
        <dbReference type="EMBL" id="MCA6078567.1"/>
    </source>
</evidence>
<dbReference type="EMBL" id="JAIXNE010000006">
    <property type="protein sequence ID" value="MCA6078567.1"/>
    <property type="molecule type" value="Genomic_DNA"/>
</dbReference>
<dbReference type="AlphaFoldDB" id="A0A9X1HXH8"/>